<dbReference type="SUPFAM" id="SSF103473">
    <property type="entry name" value="MFS general substrate transporter"/>
    <property type="match status" value="1"/>
</dbReference>
<evidence type="ECO:0000313" key="7">
    <source>
        <dbReference type="EMBL" id="MBM9433997.1"/>
    </source>
</evidence>
<keyword evidence="6" id="KW-0812">Transmembrane</keyword>
<evidence type="ECO:0000256" key="2">
    <source>
        <dbReference type="ARBA" id="ARBA00008335"/>
    </source>
</evidence>
<keyword evidence="8" id="KW-1185">Reference proteome</keyword>
<comment type="caution">
    <text evidence="7">The sequence shown here is derived from an EMBL/GenBank/DDBJ whole genome shotgun (WGS) entry which is preliminary data.</text>
</comment>
<keyword evidence="6" id="KW-1133">Transmembrane helix</keyword>
<dbReference type="RefSeq" id="WP_187997060.1">
    <property type="nucleotide sequence ID" value="NZ_JACEXG010000006.1"/>
</dbReference>
<dbReference type="PANTHER" id="PTHR43271">
    <property type="entry name" value="BLL2771 PROTEIN"/>
    <property type="match status" value="1"/>
</dbReference>
<feature type="region of interest" description="Disordered" evidence="5">
    <location>
        <begin position="90"/>
        <end position="111"/>
    </location>
</feature>
<keyword evidence="4" id="KW-1003">Cell membrane</keyword>
<dbReference type="InterPro" id="IPR036259">
    <property type="entry name" value="MFS_trans_sf"/>
</dbReference>
<dbReference type="Gene3D" id="1.20.1250.20">
    <property type="entry name" value="MFS general substrate transporter like domains"/>
    <property type="match status" value="1"/>
</dbReference>
<evidence type="ECO:0000256" key="4">
    <source>
        <dbReference type="ARBA" id="ARBA00022475"/>
    </source>
</evidence>
<evidence type="ECO:0000256" key="3">
    <source>
        <dbReference type="ARBA" id="ARBA00022448"/>
    </source>
</evidence>
<evidence type="ECO:0000256" key="1">
    <source>
        <dbReference type="ARBA" id="ARBA00004651"/>
    </source>
</evidence>
<proteinExistence type="inferred from homology"/>
<evidence type="ECO:0000256" key="6">
    <source>
        <dbReference type="SAM" id="Phobius"/>
    </source>
</evidence>
<name>A0ABS2TJP4_9ACTO</name>
<gene>
    <name evidence="7" type="ORF">JVW63_09855</name>
</gene>
<keyword evidence="6" id="KW-0472">Membrane</keyword>
<evidence type="ECO:0000256" key="5">
    <source>
        <dbReference type="SAM" id="MobiDB-lite"/>
    </source>
</evidence>
<sequence>MTTIVGTAVFTGGFFIAHTIASGWVGTLATSNRGEATGLCLTSFYLGSSIVGVGAGLIFHGAGWTATLGFLAAAILASGAFALWVVRTARAGKRSSRSPAGRPTCPSACRR</sequence>
<comment type="similarity">
    <text evidence="2">Belongs to the major facilitator superfamily.</text>
</comment>
<feature type="transmembrane region" description="Helical" evidence="6">
    <location>
        <begin position="38"/>
        <end position="59"/>
    </location>
</feature>
<evidence type="ECO:0000313" key="8">
    <source>
        <dbReference type="Proteomes" id="UP000705983"/>
    </source>
</evidence>
<evidence type="ECO:0008006" key="9">
    <source>
        <dbReference type="Google" id="ProtNLM"/>
    </source>
</evidence>
<dbReference type="EMBL" id="JAFFJS010000006">
    <property type="protein sequence ID" value="MBM9433997.1"/>
    <property type="molecule type" value="Genomic_DNA"/>
</dbReference>
<protein>
    <recommendedName>
        <fullName evidence="9">MFS transporter</fullName>
    </recommendedName>
</protein>
<keyword evidence="3" id="KW-0813">Transport</keyword>
<reference evidence="8" key="1">
    <citation type="submission" date="2021-02" db="EMBL/GenBank/DDBJ databases">
        <title>Leucobacter sp. CX169.</title>
        <authorList>
            <person name="Cheng Y."/>
        </authorList>
    </citation>
    <scope>NUCLEOTIDE SEQUENCE [LARGE SCALE GENOMIC DNA]</scope>
    <source>
        <strain evidence="8">JY899</strain>
    </source>
</reference>
<organism evidence="7 8">
    <name type="scientific">Flaviflexus equikiangi</name>
    <dbReference type="NCBI Taxonomy" id="2758573"/>
    <lineage>
        <taxon>Bacteria</taxon>
        <taxon>Bacillati</taxon>
        <taxon>Actinomycetota</taxon>
        <taxon>Actinomycetes</taxon>
        <taxon>Actinomycetales</taxon>
        <taxon>Actinomycetaceae</taxon>
        <taxon>Flaviflexus</taxon>
    </lineage>
</organism>
<dbReference type="Proteomes" id="UP000705983">
    <property type="component" value="Unassembled WGS sequence"/>
</dbReference>
<dbReference type="PANTHER" id="PTHR43271:SF1">
    <property type="entry name" value="INNER MEMBRANE TRANSPORT PROTEIN YNFM"/>
    <property type="match status" value="1"/>
</dbReference>
<accession>A0ABS2TJP4</accession>
<feature type="transmembrane region" description="Helical" evidence="6">
    <location>
        <begin position="65"/>
        <end position="86"/>
    </location>
</feature>
<feature type="transmembrane region" description="Helical" evidence="6">
    <location>
        <begin position="6"/>
        <end position="26"/>
    </location>
</feature>
<comment type="subcellular location">
    <subcellularLocation>
        <location evidence="1">Cell membrane</location>
        <topology evidence="1">Multi-pass membrane protein</topology>
    </subcellularLocation>
</comment>